<dbReference type="PROSITE" id="PS50106">
    <property type="entry name" value="PDZ"/>
    <property type="match status" value="1"/>
</dbReference>
<organism evidence="3 4">
    <name type="scientific">Aureibacter tunicatorum</name>
    <dbReference type="NCBI Taxonomy" id="866807"/>
    <lineage>
        <taxon>Bacteria</taxon>
        <taxon>Pseudomonadati</taxon>
        <taxon>Bacteroidota</taxon>
        <taxon>Cytophagia</taxon>
        <taxon>Cytophagales</taxon>
        <taxon>Persicobacteraceae</taxon>
        <taxon>Aureibacter</taxon>
    </lineage>
</organism>
<feature type="signal peptide" evidence="1">
    <location>
        <begin position="1"/>
        <end position="25"/>
    </location>
</feature>
<dbReference type="SUPFAM" id="SSF50156">
    <property type="entry name" value="PDZ domain-like"/>
    <property type="match status" value="1"/>
</dbReference>
<dbReference type="Pfam" id="PF13180">
    <property type="entry name" value="PDZ_2"/>
    <property type="match status" value="1"/>
</dbReference>
<keyword evidence="3" id="KW-0645">Protease</keyword>
<sequence>MKVRLKLLIVFCLLASITSTIVANAQSKPELRYEVSMPEPYTHYFQVSMEVENLEKDYLDFQLPVWAPGSYLVREFAKSIDTFDAYGADGKTLEFEKINKNTWRVFSKNAEKIKVQYNVYAFELSVRTSFLDSSHGYINGSSVFMYVDGYKDLSSTLTVVPNESFSKVTTALANVPGEKFVYSAPNYDILADSPIEIGNQKIFNFEADGTSFTIAMYGDAPYDEDLLVSDMKKVVEACSQVFGSNPNKEYTFIIHNLDHSSGGLEHLNSTTLQVERWQYATKAGMQNFMSLVCHEYFHLWNVKRLRPVELGPFNYNEENYTRLLWVMEGITSYYDEMLLERTGILSKQEYLNRLQGGINRLENKPGAHVQSLADASFDAWIKAYRPNENSYNTTVSYYSKGSIVGAMLDIEIISATNGKKSLDDVMKYLYDTYHLKLDRGITEEDFINAVNKVAGKNMTKFFDDYVYSTTPIDYNGIFSKVGLSLNCIPTNPGSVKLGTSLSASDGKLMVKGVTRGTSAYDSGINANDEIIGVEGYRVDLKILNKILDTKKPGDIVTVTISRDGIIQDLKVKLQEDNVVRCAIEEVVEPSKKAEKIKAAWLK</sequence>
<dbReference type="InterPro" id="IPR040756">
    <property type="entry name" value="Peptidase_M61_N"/>
</dbReference>
<name>A0AAE4BTP1_9BACT</name>
<dbReference type="AlphaFoldDB" id="A0AAE4BTP1"/>
<keyword evidence="4" id="KW-1185">Reference proteome</keyword>
<dbReference type="SMART" id="SM00228">
    <property type="entry name" value="PDZ"/>
    <property type="match status" value="1"/>
</dbReference>
<feature type="chain" id="PRO_5041958898" evidence="1">
    <location>
        <begin position="26"/>
        <end position="602"/>
    </location>
</feature>
<dbReference type="Proteomes" id="UP001185092">
    <property type="component" value="Unassembled WGS sequence"/>
</dbReference>
<evidence type="ECO:0000259" key="2">
    <source>
        <dbReference type="PROSITE" id="PS50106"/>
    </source>
</evidence>
<protein>
    <submittedName>
        <fullName evidence="3">Metalloprotease with PDZ domain</fullName>
    </submittedName>
</protein>
<gene>
    <name evidence="3" type="ORF">HNQ88_003972</name>
</gene>
<evidence type="ECO:0000313" key="3">
    <source>
        <dbReference type="EMBL" id="MDR6240896.1"/>
    </source>
</evidence>
<dbReference type="Pfam" id="PF05299">
    <property type="entry name" value="Peptidase_M61"/>
    <property type="match status" value="1"/>
</dbReference>
<dbReference type="Gene3D" id="1.10.390.10">
    <property type="entry name" value="Neutral Protease Domain 2"/>
    <property type="match status" value="1"/>
</dbReference>
<feature type="domain" description="PDZ" evidence="2">
    <location>
        <begin position="493"/>
        <end position="564"/>
    </location>
</feature>
<dbReference type="Pfam" id="PF17899">
    <property type="entry name" value="Peptidase_M61_N"/>
    <property type="match status" value="1"/>
</dbReference>
<dbReference type="PIRSF" id="PIRSF016493">
    <property type="entry name" value="Glycyl_aminpptds"/>
    <property type="match status" value="1"/>
</dbReference>
<proteinExistence type="predicted"/>
<keyword evidence="3" id="KW-0482">Metalloprotease</keyword>
<dbReference type="GO" id="GO:0008237">
    <property type="term" value="F:metallopeptidase activity"/>
    <property type="evidence" value="ECO:0007669"/>
    <property type="project" value="UniProtKB-KW"/>
</dbReference>
<dbReference type="InterPro" id="IPR024191">
    <property type="entry name" value="Peptidase_M61"/>
</dbReference>
<dbReference type="Gene3D" id="2.30.42.10">
    <property type="match status" value="1"/>
</dbReference>
<dbReference type="InterPro" id="IPR036034">
    <property type="entry name" value="PDZ_sf"/>
</dbReference>
<dbReference type="InterPro" id="IPR001478">
    <property type="entry name" value="PDZ"/>
</dbReference>
<dbReference type="EMBL" id="JAVDQD010000006">
    <property type="protein sequence ID" value="MDR6240896.1"/>
    <property type="molecule type" value="Genomic_DNA"/>
</dbReference>
<dbReference type="InterPro" id="IPR007963">
    <property type="entry name" value="Peptidase_M61_catalytic"/>
</dbReference>
<accession>A0AAE4BTP1</accession>
<keyword evidence="3" id="KW-0378">Hydrolase</keyword>
<dbReference type="Gene3D" id="2.60.40.3650">
    <property type="match status" value="1"/>
</dbReference>
<keyword evidence="1" id="KW-0732">Signal</keyword>
<dbReference type="RefSeq" id="WP_309941252.1">
    <property type="nucleotide sequence ID" value="NZ_AP025305.1"/>
</dbReference>
<evidence type="ECO:0000256" key="1">
    <source>
        <dbReference type="SAM" id="SignalP"/>
    </source>
</evidence>
<dbReference type="SUPFAM" id="SSF55486">
    <property type="entry name" value="Metalloproteases ('zincins'), catalytic domain"/>
    <property type="match status" value="1"/>
</dbReference>
<reference evidence="3" key="1">
    <citation type="submission" date="2023-07" db="EMBL/GenBank/DDBJ databases">
        <title>Genomic Encyclopedia of Type Strains, Phase IV (KMG-IV): sequencing the most valuable type-strain genomes for metagenomic binning, comparative biology and taxonomic classification.</title>
        <authorList>
            <person name="Goeker M."/>
        </authorList>
    </citation>
    <scope>NUCLEOTIDE SEQUENCE</scope>
    <source>
        <strain evidence="3">DSM 26174</strain>
    </source>
</reference>
<dbReference type="InterPro" id="IPR027268">
    <property type="entry name" value="Peptidase_M4/M1_CTD_sf"/>
</dbReference>
<comment type="caution">
    <text evidence="3">The sequence shown here is derived from an EMBL/GenBank/DDBJ whole genome shotgun (WGS) entry which is preliminary data.</text>
</comment>
<evidence type="ECO:0000313" key="4">
    <source>
        <dbReference type="Proteomes" id="UP001185092"/>
    </source>
</evidence>